<evidence type="ECO:0000256" key="1">
    <source>
        <dbReference type="SAM" id="Phobius"/>
    </source>
</evidence>
<comment type="caution">
    <text evidence="2">The sequence shown here is derived from an EMBL/GenBank/DDBJ whole genome shotgun (WGS) entry which is preliminary data.</text>
</comment>
<organism evidence="2 3">
    <name type="scientific">Neonectria punicea</name>
    <dbReference type="NCBI Taxonomy" id="979145"/>
    <lineage>
        <taxon>Eukaryota</taxon>
        <taxon>Fungi</taxon>
        <taxon>Dikarya</taxon>
        <taxon>Ascomycota</taxon>
        <taxon>Pezizomycotina</taxon>
        <taxon>Sordariomycetes</taxon>
        <taxon>Hypocreomycetidae</taxon>
        <taxon>Hypocreales</taxon>
        <taxon>Nectriaceae</taxon>
        <taxon>Neonectria</taxon>
    </lineage>
</organism>
<dbReference type="Proteomes" id="UP001498476">
    <property type="component" value="Unassembled WGS sequence"/>
</dbReference>
<accession>A0ABR1GQ98</accession>
<feature type="transmembrane region" description="Helical" evidence="1">
    <location>
        <begin position="83"/>
        <end position="103"/>
    </location>
</feature>
<feature type="transmembrane region" description="Helical" evidence="1">
    <location>
        <begin position="37"/>
        <end position="55"/>
    </location>
</feature>
<feature type="transmembrane region" description="Helical" evidence="1">
    <location>
        <begin position="123"/>
        <end position="151"/>
    </location>
</feature>
<dbReference type="EMBL" id="JAZAVJ010000224">
    <property type="protein sequence ID" value="KAK7403878.1"/>
    <property type="molecule type" value="Genomic_DNA"/>
</dbReference>
<keyword evidence="1" id="KW-1133">Transmembrane helix</keyword>
<keyword evidence="3" id="KW-1185">Reference proteome</keyword>
<keyword evidence="1" id="KW-0812">Transmembrane</keyword>
<protein>
    <recommendedName>
        <fullName evidence="4">MARVEL domain-containing protein</fullName>
    </recommendedName>
</protein>
<name>A0ABR1GQ98_9HYPO</name>
<keyword evidence="1" id="KW-0472">Membrane</keyword>
<evidence type="ECO:0000313" key="3">
    <source>
        <dbReference type="Proteomes" id="UP001498476"/>
    </source>
</evidence>
<proteinExistence type="predicted"/>
<evidence type="ECO:0000313" key="2">
    <source>
        <dbReference type="EMBL" id="KAK7403878.1"/>
    </source>
</evidence>
<gene>
    <name evidence="2" type="ORF">QQX98_010333</name>
</gene>
<evidence type="ECO:0008006" key="4">
    <source>
        <dbReference type="Google" id="ProtNLM"/>
    </source>
</evidence>
<reference evidence="2 3" key="1">
    <citation type="journal article" date="2025" name="Microbiol. Resour. Announc.">
        <title>Draft genome sequences for Neonectria magnoliae and Neonectria punicea, canker pathogens of Liriodendron tulipifera and Acer saccharum in West Virginia.</title>
        <authorList>
            <person name="Petronek H.M."/>
            <person name="Kasson M.T."/>
            <person name="Metheny A.M."/>
            <person name="Stauder C.M."/>
            <person name="Lovett B."/>
            <person name="Lynch S.C."/>
            <person name="Garnas J.R."/>
            <person name="Kasson L.R."/>
            <person name="Stajich J.E."/>
        </authorList>
    </citation>
    <scope>NUCLEOTIDE SEQUENCE [LARGE SCALE GENOMIC DNA]</scope>
    <source>
        <strain evidence="2 3">NRRL 64653</strain>
    </source>
</reference>
<sequence length="182" mass="20249">MSTVNSRLRLAGFAAWIVLFGITAGVGAHTTWGGSRLMSILFTLLSLSLESFLLLKLSHYLPETPDLAAEWHEFFYENRQGSMVLLVLCIAWFWDLLILLAVIASDLFGSGPINRALGSLFRFGPVGIIVAYALYIFGVVYFLLLMAWVFWSGAKGLWRVAARVQRLGEEEGGSRIMLGRDN</sequence>